<dbReference type="PATRIC" id="fig|1321820.3.peg.1349"/>
<sequence length="556" mass="61369">MDKIIKKHEVGIAAIGGLGEIGKNTYAIQYRDEIIIIDAGVKFPGDNILGIDYVIPDYSYIEKNVSKIKALIITHGHEDHIGGLPFLLRKVSLPIYGGPLAIGLIKSKLEEHNLLGKAELNVIDEDTKLNFKYLKISFHSTSHSIPDSFGVIVNTPQGNVVHTGDFKFDFTPVGQGSNLHKMAKVGEEGVLCLLSDSTNSERTEFTQSEKEVGKTISNILRKEKHRVIFATFASNVYRVKQVVEACIEHNRKIVVFGRSMEKAIKIGTELGYIKAPKDTFINSKYLNQVDPNKLLILCTGTQGEELAALSRIANGTHKKITIMPTDTVVFASSAIPGNTLSINKNIDLLSKLGANVITSSVNNVHTSGHGSKEEQKLMFRLIKPKYFMPIHGEYRMQVIHAKTAAECDIPLKNSFILKNGDVLALTKDSARVAGKFEASDVYVDGLGIGDIGNVVIKDRRELSEEGVVVVSVAIDFKTKKLLNNPDIISRGFVNISESTELLNECKNVVKNEMINILKEDNITVYQVRQKLVEILGKFLNSEIGRQPVILPTILEV</sequence>
<keyword evidence="1 9" id="KW-0963">Cytoplasm</keyword>
<feature type="binding site" evidence="13">
    <location>
        <position position="165"/>
    </location>
    <ligand>
        <name>Zn(2+)</name>
        <dbReference type="ChEBI" id="CHEBI:29105"/>
        <label>1</label>
        <note>catalytic</note>
    </ligand>
</feature>
<dbReference type="InterPro" id="IPR011108">
    <property type="entry name" value="RMMBL"/>
</dbReference>
<feature type="binding site" evidence="13">
    <location>
        <position position="391"/>
    </location>
    <ligand>
        <name>Zn(2+)</name>
        <dbReference type="ChEBI" id="CHEBI:29105"/>
        <label>1</label>
        <note>catalytic</note>
    </ligand>
</feature>
<dbReference type="InterPro" id="IPR004613">
    <property type="entry name" value="RNase_J"/>
</dbReference>
<dbReference type="Gene3D" id="3.40.50.10710">
    <property type="entry name" value="Metallo-hydrolase/oxidoreductase"/>
    <property type="match status" value="1"/>
</dbReference>
<feature type="binding site" evidence="13">
    <location>
        <position position="75"/>
    </location>
    <ligand>
        <name>Zn(2+)</name>
        <dbReference type="ChEBI" id="CHEBI:29105"/>
        <label>1</label>
        <note>catalytic</note>
    </ligand>
</feature>
<dbReference type="AlphaFoldDB" id="U2QIN5"/>
<dbReference type="InterPro" id="IPR036866">
    <property type="entry name" value="RibonucZ/Hydroxyglut_hydro"/>
</dbReference>
<dbReference type="RefSeq" id="WP_021752935.1">
    <property type="nucleotide sequence ID" value="NZ_KI271831.1"/>
</dbReference>
<dbReference type="GO" id="GO:0006364">
    <property type="term" value="P:rRNA processing"/>
    <property type="evidence" value="ECO:0007669"/>
    <property type="project" value="UniProtKB-UniRule"/>
</dbReference>
<keyword evidence="9" id="KW-0698">rRNA processing</keyword>
<evidence type="ECO:0000256" key="4">
    <source>
        <dbReference type="ARBA" id="ARBA00022759"/>
    </source>
</evidence>
<evidence type="ECO:0000259" key="14">
    <source>
        <dbReference type="SMART" id="SM00849"/>
    </source>
</evidence>
<dbReference type="eggNOG" id="COG0595">
    <property type="taxonomic scope" value="Bacteria"/>
</dbReference>
<dbReference type="InterPro" id="IPR030854">
    <property type="entry name" value="RNase_J_bac"/>
</dbReference>
<evidence type="ECO:0000256" key="12">
    <source>
        <dbReference type="PIRSR" id="PIRSR004803-2"/>
    </source>
</evidence>
<dbReference type="EC" id="3.1.-.-" evidence="9 10"/>
<feature type="binding site" evidence="13">
    <location>
        <position position="50"/>
    </location>
    <ligand>
        <name>Ca(2+)</name>
        <dbReference type="ChEBI" id="CHEBI:29108"/>
    </ligand>
</feature>
<feature type="binding site" evidence="9 12">
    <location>
        <begin position="365"/>
        <end position="369"/>
    </location>
    <ligand>
        <name>substrate</name>
    </ligand>
</feature>
<evidence type="ECO:0000256" key="6">
    <source>
        <dbReference type="ARBA" id="ARBA00022833"/>
    </source>
</evidence>
<evidence type="ECO:0000256" key="2">
    <source>
        <dbReference type="ARBA" id="ARBA00022722"/>
    </source>
</evidence>
<keyword evidence="13" id="KW-0106">Calcium</keyword>
<dbReference type="SMART" id="SM00849">
    <property type="entry name" value="Lactamase_B"/>
    <property type="match status" value="1"/>
</dbReference>
<dbReference type="NCBIfam" id="TIGR00649">
    <property type="entry name" value="MG423"/>
    <property type="match status" value="1"/>
</dbReference>
<keyword evidence="8 9" id="KW-0694">RNA-binding</keyword>
<dbReference type="InterPro" id="IPR001279">
    <property type="entry name" value="Metallo-B-lactamas"/>
</dbReference>
<evidence type="ECO:0000313" key="15">
    <source>
        <dbReference type="EMBL" id="ERK56346.1"/>
    </source>
</evidence>
<evidence type="ECO:0000256" key="13">
    <source>
        <dbReference type="PIRSR" id="PIRSR004803-3"/>
    </source>
</evidence>
<dbReference type="GO" id="GO:0003723">
    <property type="term" value="F:RNA binding"/>
    <property type="evidence" value="ECO:0007669"/>
    <property type="project" value="UniProtKB-UniRule"/>
</dbReference>
<feature type="binding site" evidence="13">
    <location>
        <position position="52"/>
    </location>
    <ligand>
        <name>Ca(2+)</name>
        <dbReference type="ChEBI" id="CHEBI:29108"/>
    </ligand>
</feature>
<dbReference type="Proteomes" id="UP000016637">
    <property type="component" value="Unassembled WGS sequence"/>
</dbReference>
<dbReference type="GO" id="GO:0004521">
    <property type="term" value="F:RNA endonuclease activity"/>
    <property type="evidence" value="ECO:0007669"/>
    <property type="project" value="UniProtKB-UniRule"/>
</dbReference>
<dbReference type="InterPro" id="IPR001587">
    <property type="entry name" value="RNase_J_CS"/>
</dbReference>
<dbReference type="Pfam" id="PF00753">
    <property type="entry name" value="Lactamase_B"/>
    <property type="match status" value="1"/>
</dbReference>
<dbReference type="HOGENOM" id="CLU_008727_3_1_9"/>
<dbReference type="InterPro" id="IPR041636">
    <property type="entry name" value="RNase_J_C"/>
</dbReference>
<keyword evidence="4 9" id="KW-0255">Endonuclease</keyword>
<evidence type="ECO:0000256" key="1">
    <source>
        <dbReference type="ARBA" id="ARBA00022490"/>
    </source>
</evidence>
<keyword evidence="5 9" id="KW-0378">Hydrolase</keyword>
<evidence type="ECO:0000256" key="3">
    <source>
        <dbReference type="ARBA" id="ARBA00022723"/>
    </source>
</evidence>
<feature type="binding site" evidence="13">
    <location>
        <position position="143"/>
    </location>
    <ligand>
        <name>Zn(2+)</name>
        <dbReference type="ChEBI" id="CHEBI:29105"/>
        <label>1</label>
        <note>catalytic</note>
    </ligand>
</feature>
<name>U2QIN5_9BACL</name>
<accession>U2QIN5</accession>
<feature type="binding site" evidence="13">
    <location>
        <position position="80"/>
    </location>
    <ligand>
        <name>Zn(2+)</name>
        <dbReference type="ChEBI" id="CHEBI:29105"/>
        <label>1</label>
        <note>catalytic</note>
    </ligand>
</feature>
<dbReference type="GO" id="GO:0005737">
    <property type="term" value="C:cytoplasm"/>
    <property type="evidence" value="ECO:0007669"/>
    <property type="project" value="UniProtKB-SubCell"/>
</dbReference>
<dbReference type="InterPro" id="IPR042173">
    <property type="entry name" value="RNase_J_2"/>
</dbReference>
<dbReference type="EMBL" id="AWVP01000095">
    <property type="protein sequence ID" value="ERK56346.1"/>
    <property type="molecule type" value="Genomic_DNA"/>
</dbReference>
<comment type="subunit">
    <text evidence="9">Homodimer, may be a subunit of the RNA degradosome.</text>
</comment>
<feature type="active site" description="Proton donor" evidence="11">
    <location>
        <position position="196"/>
    </location>
</feature>
<dbReference type="NCBIfam" id="NF047419">
    <property type="entry name" value="RNase_J1_RnjA"/>
    <property type="match status" value="1"/>
</dbReference>
<comment type="similarity">
    <text evidence="9 10">Belongs to the metallo-beta-lactamase superfamily. RNA-metabolizing metallo-beta-lactamase-like family. Bacterial RNase J subfamily.</text>
</comment>
<dbReference type="PROSITE" id="PS01292">
    <property type="entry name" value="UPF0036"/>
    <property type="match status" value="1"/>
</dbReference>
<feature type="binding site" evidence="13">
    <location>
        <position position="444"/>
    </location>
    <ligand>
        <name>Ca(2+)</name>
        <dbReference type="ChEBI" id="CHEBI:29108"/>
    </ligand>
</feature>
<dbReference type="SUPFAM" id="SSF56281">
    <property type="entry name" value="Metallo-hydrolase/oxidoreductase"/>
    <property type="match status" value="1"/>
</dbReference>
<keyword evidence="6 13" id="KW-0862">Zinc</keyword>
<comment type="function">
    <text evidence="9">An RNase that has 5'-3' exonuclease and possibly endonuclease activity. Involved in maturation of rRNA and in some organisms also mRNA maturation and/or decay.</text>
</comment>
<proteinExistence type="inferred from homology"/>
<dbReference type="Gene3D" id="3.60.15.10">
    <property type="entry name" value="Ribonuclease Z/Hydroxyacylglutathione hydrolase-like"/>
    <property type="match status" value="1"/>
</dbReference>
<protein>
    <recommendedName>
        <fullName evidence="9 10">Ribonuclease J</fullName>
        <shortName evidence="9">RNase J</shortName>
        <ecNumber evidence="9 10">3.1.-.-</ecNumber>
    </recommendedName>
</protein>
<evidence type="ECO:0000256" key="11">
    <source>
        <dbReference type="PIRSR" id="PIRSR004803-1"/>
    </source>
</evidence>
<keyword evidence="3 10" id="KW-0479">Metal-binding</keyword>
<organism evidence="15 16">
    <name type="scientific">Gemella bergeri ATCC 700627</name>
    <dbReference type="NCBI Taxonomy" id="1321820"/>
    <lineage>
        <taxon>Bacteria</taxon>
        <taxon>Bacillati</taxon>
        <taxon>Bacillota</taxon>
        <taxon>Bacilli</taxon>
        <taxon>Bacillales</taxon>
        <taxon>Gemellaceae</taxon>
        <taxon>Gemella</taxon>
    </lineage>
</organism>
<feature type="binding site" evidence="13">
    <location>
        <position position="77"/>
    </location>
    <ligand>
        <name>Zn(2+)</name>
        <dbReference type="ChEBI" id="CHEBI:29105"/>
        <label>1</label>
        <note>catalytic</note>
    </ligand>
</feature>
<feature type="active site" description="Proton acceptor" evidence="11">
    <location>
        <position position="369"/>
    </location>
</feature>
<evidence type="ECO:0000256" key="5">
    <source>
        <dbReference type="ARBA" id="ARBA00022801"/>
    </source>
</evidence>
<comment type="cofactor">
    <cofactor evidence="10 13">
        <name>Zn(2+)</name>
        <dbReference type="ChEBI" id="CHEBI:29105"/>
    </cofactor>
    <text evidence="10 13">Binds 2 Zn(2+) ions per subunit. It is not clear if Zn(2+) or Mg(2+) is physiologically important.</text>
</comment>
<dbReference type="PANTHER" id="PTHR43694:SF1">
    <property type="entry name" value="RIBONUCLEASE J"/>
    <property type="match status" value="1"/>
</dbReference>
<evidence type="ECO:0000256" key="7">
    <source>
        <dbReference type="ARBA" id="ARBA00022839"/>
    </source>
</evidence>
<dbReference type="PANTHER" id="PTHR43694">
    <property type="entry name" value="RIBONUCLEASE J"/>
    <property type="match status" value="1"/>
</dbReference>
<dbReference type="PIRSF" id="PIRSF004803">
    <property type="entry name" value="RnjA"/>
    <property type="match status" value="1"/>
</dbReference>
<keyword evidence="2 9" id="KW-0540">Nuclease</keyword>
<gene>
    <name evidence="9" type="primary">rnj</name>
    <name evidence="15" type="ORF">HMPREF1983_01398</name>
</gene>
<dbReference type="HAMAP" id="MF_01491">
    <property type="entry name" value="RNase_J_bact"/>
    <property type="match status" value="1"/>
</dbReference>
<dbReference type="GO" id="GO:0008270">
    <property type="term" value="F:zinc ion binding"/>
    <property type="evidence" value="ECO:0007669"/>
    <property type="project" value="InterPro"/>
</dbReference>
<comment type="subcellular location">
    <subcellularLocation>
        <location evidence="9 10">Cytoplasm</location>
    </subcellularLocation>
</comment>
<dbReference type="GO" id="GO:0004534">
    <property type="term" value="F:5'-3' RNA exonuclease activity"/>
    <property type="evidence" value="ECO:0007669"/>
    <property type="project" value="UniProtKB-UniRule"/>
</dbReference>
<evidence type="ECO:0000313" key="16">
    <source>
        <dbReference type="Proteomes" id="UP000016637"/>
    </source>
</evidence>
<feature type="domain" description="Metallo-beta-lactamase" evidence="14">
    <location>
        <begin position="22"/>
        <end position="216"/>
    </location>
</feature>
<keyword evidence="7 9" id="KW-0269">Exonuclease</keyword>
<dbReference type="InterPro" id="IPR055132">
    <property type="entry name" value="RNase_J_b_CASP"/>
</dbReference>
<evidence type="ECO:0000256" key="8">
    <source>
        <dbReference type="ARBA" id="ARBA00022884"/>
    </source>
</evidence>
<keyword evidence="16" id="KW-1185">Reference proteome</keyword>
<reference evidence="15 16" key="1">
    <citation type="submission" date="2013-08" db="EMBL/GenBank/DDBJ databases">
        <authorList>
            <person name="Weinstock G."/>
            <person name="Sodergren E."/>
            <person name="Wylie T."/>
            <person name="Fulton L."/>
            <person name="Fulton R."/>
            <person name="Fronick C."/>
            <person name="O'Laughlin M."/>
            <person name="Godfrey J."/>
            <person name="Miner T."/>
            <person name="Herter B."/>
            <person name="Appelbaum E."/>
            <person name="Cordes M."/>
            <person name="Lek S."/>
            <person name="Wollam A."/>
            <person name="Pepin K.H."/>
            <person name="Palsikar V.B."/>
            <person name="Mitreva M."/>
            <person name="Wilson R.K."/>
        </authorList>
    </citation>
    <scope>NUCLEOTIDE SEQUENCE [LARGE SCALE GENOMIC DNA]</scope>
    <source>
        <strain evidence="15 16">ATCC 700627</strain>
    </source>
</reference>
<dbReference type="Gene3D" id="3.10.20.580">
    <property type="match status" value="1"/>
</dbReference>
<dbReference type="CDD" id="cd07714">
    <property type="entry name" value="RNaseJ_MBL-fold"/>
    <property type="match status" value="1"/>
</dbReference>
<evidence type="ECO:0000256" key="9">
    <source>
        <dbReference type="HAMAP-Rule" id="MF_01491"/>
    </source>
</evidence>
<evidence type="ECO:0000256" key="10">
    <source>
        <dbReference type="PIRNR" id="PIRNR004803"/>
    </source>
</evidence>
<comment type="caution">
    <text evidence="15">The sequence shown here is derived from an EMBL/GenBank/DDBJ whole genome shotgun (WGS) entry which is preliminary data.</text>
</comment>
<dbReference type="Pfam" id="PF17770">
    <property type="entry name" value="RNase_J_C"/>
    <property type="match status" value="1"/>
</dbReference>
<feature type="binding site" evidence="12">
    <location>
        <begin position="233"/>
        <end position="235"/>
    </location>
    <ligand>
        <name>substrate</name>
    </ligand>
</feature>
<dbReference type="Pfam" id="PF07521">
    <property type="entry name" value="RMMBL"/>
    <property type="match status" value="1"/>
</dbReference>
<feature type="binding site" evidence="13">
    <location>
        <position position="79"/>
    </location>
    <ligand>
        <name>Zn(2+)</name>
        <dbReference type="ChEBI" id="CHEBI:29105"/>
        <label>2</label>
        <note>catalytic</note>
    </ligand>
</feature>
<comment type="cofactor">
    <cofactor evidence="13">
        <name>Ca(2+)</name>
        <dbReference type="ChEBI" id="CHEBI:29108"/>
    </cofactor>
    <text evidence="13">Binds 1 Ca(2+) cation per subunit. Seen in 1 crystal structure, it is not clear if it is physiologically important.</text>
</comment>
<dbReference type="Pfam" id="PF22505">
    <property type="entry name" value="RNase_J_b_CASP"/>
    <property type="match status" value="1"/>
</dbReference>